<dbReference type="EMBL" id="CP027667">
    <property type="protein sequence ID" value="AVO48545.1"/>
    <property type="molecule type" value="Genomic_DNA"/>
</dbReference>
<keyword evidence="2" id="KW-0229">DNA integration</keyword>
<keyword evidence="4" id="KW-0233">DNA recombination</keyword>
<dbReference type="CDD" id="cd00801">
    <property type="entry name" value="INT_P4_C"/>
    <property type="match status" value="1"/>
</dbReference>
<dbReference type="Pfam" id="PF22022">
    <property type="entry name" value="Phage_int_M"/>
    <property type="match status" value="1"/>
</dbReference>
<comment type="similarity">
    <text evidence="1">Belongs to the 'phage' integrase family.</text>
</comment>
<evidence type="ECO:0000256" key="2">
    <source>
        <dbReference type="ARBA" id="ARBA00022908"/>
    </source>
</evidence>
<evidence type="ECO:0000313" key="6">
    <source>
        <dbReference type="EMBL" id="AVO48545.1"/>
    </source>
</evidence>
<dbReference type="Gene3D" id="1.10.443.10">
    <property type="entry name" value="Intergrase catalytic core"/>
    <property type="match status" value="1"/>
</dbReference>
<dbReference type="GO" id="GO:0003677">
    <property type="term" value="F:DNA binding"/>
    <property type="evidence" value="ECO:0007669"/>
    <property type="project" value="UniProtKB-KW"/>
</dbReference>
<accession>A0A2R3Q9T4</accession>
<evidence type="ECO:0000259" key="5">
    <source>
        <dbReference type="PROSITE" id="PS51898"/>
    </source>
</evidence>
<dbReference type="GO" id="GO:0006310">
    <property type="term" value="P:DNA recombination"/>
    <property type="evidence" value="ECO:0007669"/>
    <property type="project" value="UniProtKB-KW"/>
</dbReference>
<dbReference type="Pfam" id="PF13356">
    <property type="entry name" value="Arm-DNA-bind_3"/>
    <property type="match status" value="1"/>
</dbReference>
<dbReference type="RefSeq" id="WP_106683025.1">
    <property type="nucleotide sequence ID" value="NZ_CP027667.1"/>
</dbReference>
<reference evidence="6 7" key="1">
    <citation type="submission" date="2018-03" db="EMBL/GenBank/DDBJ databases">
        <title>Genome sequencing of Melaminivora sp.</title>
        <authorList>
            <person name="Kim S.-J."/>
            <person name="Heo J."/>
            <person name="Ahn J.-H."/>
            <person name="Kwon S.-W."/>
        </authorList>
    </citation>
    <scope>NUCLEOTIDE SEQUENCE [LARGE SCALE GENOMIC DNA]</scope>
    <source>
        <strain evidence="6 7">SC2-9</strain>
    </source>
</reference>
<dbReference type="AlphaFoldDB" id="A0A2R3Q9T4"/>
<dbReference type="KEGG" id="mela:C6568_04135"/>
<protein>
    <submittedName>
        <fullName evidence="6">Integrase</fullName>
    </submittedName>
</protein>
<dbReference type="InterPro" id="IPR025166">
    <property type="entry name" value="Integrase_DNA_bind_dom"/>
</dbReference>
<dbReference type="InterPro" id="IPR038488">
    <property type="entry name" value="Integrase_DNA-bd_sf"/>
</dbReference>
<dbReference type="InterPro" id="IPR013762">
    <property type="entry name" value="Integrase-like_cat_sf"/>
</dbReference>
<gene>
    <name evidence="6" type="ORF">C6568_04135</name>
</gene>
<evidence type="ECO:0000256" key="1">
    <source>
        <dbReference type="ARBA" id="ARBA00008857"/>
    </source>
</evidence>
<dbReference type="Pfam" id="PF00589">
    <property type="entry name" value="Phage_integrase"/>
    <property type="match status" value="1"/>
</dbReference>
<keyword evidence="7" id="KW-1185">Reference proteome</keyword>
<dbReference type="PANTHER" id="PTHR30629:SF2">
    <property type="entry name" value="PROPHAGE INTEGRASE INTS-RELATED"/>
    <property type="match status" value="1"/>
</dbReference>
<dbReference type="Gene3D" id="3.30.160.390">
    <property type="entry name" value="Integrase, DNA-binding domain"/>
    <property type="match status" value="1"/>
</dbReference>
<dbReference type="PROSITE" id="PS51898">
    <property type="entry name" value="TYR_RECOMBINASE"/>
    <property type="match status" value="1"/>
</dbReference>
<dbReference type="Gene3D" id="1.10.150.130">
    <property type="match status" value="1"/>
</dbReference>
<proteinExistence type="inferred from homology"/>
<feature type="domain" description="Tyr recombinase" evidence="5">
    <location>
        <begin position="205"/>
        <end position="391"/>
    </location>
</feature>
<name>A0A2R3Q9T4_9BURK</name>
<dbReference type="InterPro" id="IPR050808">
    <property type="entry name" value="Phage_Integrase"/>
</dbReference>
<dbReference type="Proteomes" id="UP000237925">
    <property type="component" value="Chromosome"/>
</dbReference>
<dbReference type="PANTHER" id="PTHR30629">
    <property type="entry name" value="PROPHAGE INTEGRASE"/>
    <property type="match status" value="1"/>
</dbReference>
<dbReference type="GO" id="GO:0015074">
    <property type="term" value="P:DNA integration"/>
    <property type="evidence" value="ECO:0007669"/>
    <property type="project" value="UniProtKB-KW"/>
</dbReference>
<evidence type="ECO:0000313" key="7">
    <source>
        <dbReference type="Proteomes" id="UP000237925"/>
    </source>
</evidence>
<dbReference type="InterPro" id="IPR053876">
    <property type="entry name" value="Phage_int_M"/>
</dbReference>
<dbReference type="InterPro" id="IPR002104">
    <property type="entry name" value="Integrase_catalytic"/>
</dbReference>
<evidence type="ECO:0000256" key="3">
    <source>
        <dbReference type="ARBA" id="ARBA00023125"/>
    </source>
</evidence>
<dbReference type="InterPro" id="IPR010998">
    <property type="entry name" value="Integrase_recombinase_N"/>
</dbReference>
<organism evidence="6 7">
    <name type="scientific">Melaminivora suipulveris</name>
    <dbReference type="NCBI Taxonomy" id="2109913"/>
    <lineage>
        <taxon>Bacteria</taxon>
        <taxon>Pseudomonadati</taxon>
        <taxon>Pseudomonadota</taxon>
        <taxon>Betaproteobacteria</taxon>
        <taxon>Burkholderiales</taxon>
        <taxon>Comamonadaceae</taxon>
        <taxon>Melaminivora</taxon>
    </lineage>
</organism>
<dbReference type="SUPFAM" id="SSF56349">
    <property type="entry name" value="DNA breaking-rejoining enzymes"/>
    <property type="match status" value="1"/>
</dbReference>
<dbReference type="OrthoDB" id="9775880at2"/>
<dbReference type="InterPro" id="IPR011010">
    <property type="entry name" value="DNA_brk_join_enz"/>
</dbReference>
<keyword evidence="3" id="KW-0238">DNA-binding</keyword>
<evidence type="ECO:0000256" key="4">
    <source>
        <dbReference type="ARBA" id="ARBA00023172"/>
    </source>
</evidence>
<sequence length="412" mass="46276">MPLTDTFVRQAKHSGRAAGDKHADGHGLYLLVRAAGKYWRWDYRHAGKRKTLALGVYPAVSLAQARRRRDEARELLAQDVDPAERLSKRAKAAAAEVAAGNTVEAAGRAWLANRRSAWSEAHYTRERRNLEKDVFPHLGQRNIADVEPPDLLRVIRKVEERGALDVAGRVLLTARGVWQYAIAEGLAKRDITQDIKKALKPHLKRNMAAITDPAKLGELLRASDGYKGGPLVRTALFIAPILFQRPGNLRAMRWADVDLDNALWSIPSEDMKRTRLQKLNGAEHLVPLPRQAVQALRELYPLTGGREYVFPGLRDPKTPMSEAAVSAALNAMGYKGIHTWHGYRATGRTLLREVLRFPRDVIEYQLAHRGQVTHGGAYDRAQYLQERAEMLQAWADYLDKLRQGADVIPLRA</sequence>